<dbReference type="GO" id="GO:0030295">
    <property type="term" value="F:protein kinase activator activity"/>
    <property type="evidence" value="ECO:0007669"/>
    <property type="project" value="TreeGrafter"/>
</dbReference>
<dbReference type="AlphaFoldDB" id="A0A024SBG7"/>
<keyword evidence="4 6" id="KW-0072">Autophagy</keyword>
<feature type="compositionally biased region" description="Low complexity" evidence="7">
    <location>
        <begin position="1"/>
        <end position="24"/>
    </location>
</feature>
<comment type="subcellular location">
    <subcellularLocation>
        <location evidence="6">Cytoplasm</location>
    </subcellularLocation>
    <subcellularLocation>
        <location evidence="6">Preautophagosomal structure membrane</location>
        <topology evidence="6">Peripheral membrane protein</topology>
    </subcellularLocation>
</comment>
<evidence type="ECO:0000256" key="5">
    <source>
        <dbReference type="ARBA" id="ARBA00023136"/>
    </source>
</evidence>
<dbReference type="EMBL" id="KI911147">
    <property type="protein sequence ID" value="ETS01856.1"/>
    <property type="molecule type" value="Genomic_DNA"/>
</dbReference>
<feature type="region of interest" description="Disordered" evidence="7">
    <location>
        <begin position="1"/>
        <end position="27"/>
    </location>
</feature>
<dbReference type="Pfam" id="PF04108">
    <property type="entry name" value="ATG17_like"/>
    <property type="match status" value="1"/>
</dbReference>
<dbReference type="PANTHER" id="PTHR28005">
    <property type="entry name" value="AUTOPHAGY-RELATED PROTEIN 17"/>
    <property type="match status" value="1"/>
</dbReference>
<dbReference type="GO" id="GO:0000045">
    <property type="term" value="P:autophagosome assembly"/>
    <property type="evidence" value="ECO:0007669"/>
    <property type="project" value="TreeGrafter"/>
</dbReference>
<dbReference type="GO" id="GO:1990316">
    <property type="term" value="C:Atg1/ULK1 kinase complex"/>
    <property type="evidence" value="ECO:0007669"/>
    <property type="project" value="TreeGrafter"/>
</dbReference>
<dbReference type="GO" id="GO:0060090">
    <property type="term" value="F:molecular adaptor activity"/>
    <property type="evidence" value="ECO:0007669"/>
    <property type="project" value="TreeGrafter"/>
</dbReference>
<reference evidence="10" key="1">
    <citation type="journal article" date="2013" name="Ind. Biotechnol.">
        <title>Comparative genomics analysis of Trichoderma reesei strains.</title>
        <authorList>
            <person name="Koike H."/>
            <person name="Aerts A."/>
            <person name="LaButti K."/>
            <person name="Grigoriev I.V."/>
            <person name="Baker S.E."/>
        </authorList>
    </citation>
    <scope>NUCLEOTIDE SEQUENCE [LARGE SCALE GENOMIC DNA]</scope>
    <source>
        <strain evidence="10">ATCC 56765 / BCRC 32924 / NRRL 11460 / Rut C-30</strain>
    </source>
</reference>
<dbReference type="GO" id="GO:0000422">
    <property type="term" value="P:autophagy of mitochondrion"/>
    <property type="evidence" value="ECO:0007669"/>
    <property type="project" value="TreeGrafter"/>
</dbReference>
<dbReference type="KEGG" id="trr:M419DRAFT_79820"/>
<dbReference type="Proteomes" id="UP000024376">
    <property type="component" value="Unassembled WGS sequence"/>
</dbReference>
<proteinExistence type="inferred from homology"/>
<evidence type="ECO:0000313" key="10">
    <source>
        <dbReference type="Proteomes" id="UP000024376"/>
    </source>
</evidence>
<evidence type="ECO:0000313" key="9">
    <source>
        <dbReference type="EMBL" id="ETS01856.1"/>
    </source>
</evidence>
<evidence type="ECO:0000256" key="2">
    <source>
        <dbReference type="ARBA" id="ARBA00013806"/>
    </source>
</evidence>
<keyword evidence="5" id="KW-0472">Membrane</keyword>
<accession>A0A024SBG7</accession>
<dbReference type="InterPro" id="IPR007240">
    <property type="entry name" value="Atg17"/>
</dbReference>
<keyword evidence="3 6" id="KW-0963">Cytoplasm</keyword>
<dbReference type="GO" id="GO:0034727">
    <property type="term" value="P:piecemeal microautophagy of the nucleus"/>
    <property type="evidence" value="ECO:0007669"/>
    <property type="project" value="TreeGrafter"/>
</dbReference>
<dbReference type="PANTHER" id="PTHR28005:SF1">
    <property type="entry name" value="AUTOPHAGY-RELATED PROTEIN 17"/>
    <property type="match status" value="1"/>
</dbReference>
<dbReference type="OrthoDB" id="1937984at2759"/>
<dbReference type="InterPro" id="IPR045326">
    <property type="entry name" value="ATG17-like_dom"/>
</dbReference>
<dbReference type="HOGENOM" id="CLU_028356_0_0_1"/>
<name>A0A024SBG7_HYPJR</name>
<sequence length="478" mass="53363">MASPAPSTRRSLGSSSTGLPRPSGDNPTISINTLVSHLLRSKRSLSSITLVLRAEEIIRAARNQHEETVVLMAQTKFLRAAITDQAQLLSRLAASLQATNEWGKKDFFQLLKHMDDVDAQLKGTMDMLRETPVDPALRPQGEESKNLMDFVDEASVGAIQESMRACISELQAIQMSFDGDLLRLETDIRNTKKIMDSAPIPAPPNQGMSDMMLDLFEHSTVMAESLASLTRHFDMCVTAVRTTEGAAALARRMAAEATQTQGSESVSISGVIAEQESNKSDLEPQTAQDRAEMLRVVIQDADMVEDVVRDIQEHLAQIELKYSVLQDMAERTRAANAGILDAFTQLSEVSHRLASYQAAEDDFLSRWAMEKEVIFAKIEEMTEMRAFYEGYASAYHGLLIEVARRQTVEDKVQATLRKAQETVDKMLEADRAERETFRQEVGEFLPTDLWADMQGSVRRWKIVQDDDEQSPEANRTSS</sequence>
<dbReference type="GO" id="GO:0034045">
    <property type="term" value="C:phagophore assembly site membrane"/>
    <property type="evidence" value="ECO:0007669"/>
    <property type="project" value="UniProtKB-SubCell"/>
</dbReference>
<evidence type="ECO:0000256" key="4">
    <source>
        <dbReference type="ARBA" id="ARBA00023006"/>
    </source>
</evidence>
<evidence type="ECO:0000256" key="1">
    <source>
        <dbReference type="ARBA" id="ARBA00006259"/>
    </source>
</evidence>
<evidence type="ECO:0000256" key="3">
    <source>
        <dbReference type="ARBA" id="ARBA00022490"/>
    </source>
</evidence>
<evidence type="ECO:0000256" key="6">
    <source>
        <dbReference type="RuleBase" id="RU368080"/>
    </source>
</evidence>
<organism evidence="9 10">
    <name type="scientific">Hypocrea jecorina (strain ATCC 56765 / BCRC 32924 / NRRL 11460 / Rut C-30)</name>
    <name type="common">Trichoderma reesei</name>
    <dbReference type="NCBI Taxonomy" id="1344414"/>
    <lineage>
        <taxon>Eukaryota</taxon>
        <taxon>Fungi</taxon>
        <taxon>Dikarya</taxon>
        <taxon>Ascomycota</taxon>
        <taxon>Pezizomycotina</taxon>
        <taxon>Sordariomycetes</taxon>
        <taxon>Hypocreomycetidae</taxon>
        <taxon>Hypocreales</taxon>
        <taxon>Hypocreaceae</taxon>
        <taxon>Trichoderma</taxon>
    </lineage>
</organism>
<gene>
    <name evidence="9" type="ORF">M419DRAFT_79820</name>
</gene>
<feature type="domain" description="Autophagy protein ATG17-like" evidence="8">
    <location>
        <begin position="44"/>
        <end position="445"/>
    </location>
</feature>
<comment type="function">
    <text evidence="6">Autophagy-specific protein that functions in response to autophagy-inducing signals as a scaffold to recruit other ATG proteins to organize preautophagosomal structure (PAS) formation. Modulates the timing and magnitude of the autophagy response, such as the size of the sequestering vesicles. Plays particularly a role in pexophagy and nucleophagy.</text>
</comment>
<comment type="similarity">
    <text evidence="1 6">Belongs to the ATG17 family.</text>
</comment>
<protein>
    <recommendedName>
        <fullName evidence="2 6">Autophagy-related protein 17</fullName>
    </recommendedName>
</protein>
<evidence type="ECO:0000259" key="8">
    <source>
        <dbReference type="Pfam" id="PF04108"/>
    </source>
</evidence>
<evidence type="ECO:0000256" key="7">
    <source>
        <dbReference type="SAM" id="MobiDB-lite"/>
    </source>
</evidence>